<evidence type="ECO:0000313" key="2">
    <source>
        <dbReference type="EMBL" id="PPC77733.1"/>
    </source>
</evidence>
<comment type="caution">
    <text evidence="2">The sequence shown here is derived from an EMBL/GenBank/DDBJ whole genome shotgun (WGS) entry which is preliminary data.</text>
</comment>
<proteinExistence type="predicted"/>
<gene>
    <name evidence="2" type="ORF">C4K68_08675</name>
</gene>
<sequence length="325" mass="34185">MSTSLRYQQGLSLIELMISLILGSLITLSVTGVILAGKSSFSTQTNLATIQENALLVSQLLGQDIRAASFNGCGSQRTLNILNNSGSDWWSEWDESLKGYSASEDVADIDFGTSAEERVSGSQALQVIYADNNETYLTGQNSGSATLTLASTSGFSSGDIAMICDPEQATIFQVTSVNTTTVGYAKSGSPGNCAALMGYVSSGCPTSARVYGEGAYVTRLGAVVWYLGYNGRTSGTSLYRMEQESGTAQTIEEMVEGVSALTFTYMVSGSTSYVSAGSVTDWSTVVAVKTTLALASADTNVSTSSSTDSGRLQRTLTFVTALRNR</sequence>
<organism evidence="2 3">
    <name type="scientific">Proteobacteria bacterium 228</name>
    <dbReference type="NCBI Taxonomy" id="2083153"/>
    <lineage>
        <taxon>Bacteria</taxon>
        <taxon>Pseudomonadati</taxon>
        <taxon>Pseudomonadota</taxon>
    </lineage>
</organism>
<feature type="transmembrane region" description="Helical" evidence="1">
    <location>
        <begin position="12"/>
        <end position="36"/>
    </location>
</feature>
<evidence type="ECO:0000256" key="1">
    <source>
        <dbReference type="SAM" id="Phobius"/>
    </source>
</evidence>
<protein>
    <recommendedName>
        <fullName evidence="4">Pilus assembly protein PilW</fullName>
    </recommendedName>
</protein>
<dbReference type="InterPro" id="IPR012902">
    <property type="entry name" value="N_methyl_site"/>
</dbReference>
<keyword evidence="1" id="KW-1133">Transmembrane helix</keyword>
<dbReference type="EMBL" id="PRLP01000026">
    <property type="protein sequence ID" value="PPC77733.1"/>
    <property type="molecule type" value="Genomic_DNA"/>
</dbReference>
<evidence type="ECO:0008006" key="4">
    <source>
        <dbReference type="Google" id="ProtNLM"/>
    </source>
</evidence>
<evidence type="ECO:0000313" key="3">
    <source>
        <dbReference type="Proteomes" id="UP000238196"/>
    </source>
</evidence>
<name>A0A2S5KSN9_9PROT</name>
<dbReference type="InterPro" id="IPR032092">
    <property type="entry name" value="PilW"/>
</dbReference>
<accession>A0A2S5KSN9</accession>
<keyword evidence="1" id="KW-0472">Membrane</keyword>
<dbReference type="AlphaFoldDB" id="A0A2S5KSN9"/>
<dbReference type="Pfam" id="PF07963">
    <property type="entry name" value="N_methyl"/>
    <property type="match status" value="1"/>
</dbReference>
<dbReference type="Pfam" id="PF16074">
    <property type="entry name" value="PilW"/>
    <property type="match status" value="1"/>
</dbReference>
<reference evidence="2 3" key="1">
    <citation type="submission" date="2018-02" db="EMBL/GenBank/DDBJ databases">
        <title>novel marine gammaproteobacteria from coastal saline agro ecosystem.</title>
        <authorList>
            <person name="Krishnan R."/>
            <person name="Ramesh Kumar N."/>
        </authorList>
    </citation>
    <scope>NUCLEOTIDE SEQUENCE [LARGE SCALE GENOMIC DNA]</scope>
    <source>
        <strain evidence="2 3">228</strain>
    </source>
</reference>
<dbReference type="Proteomes" id="UP000238196">
    <property type="component" value="Unassembled WGS sequence"/>
</dbReference>
<dbReference type="GO" id="GO:0043683">
    <property type="term" value="P:type IV pilus assembly"/>
    <property type="evidence" value="ECO:0007669"/>
    <property type="project" value="InterPro"/>
</dbReference>
<keyword evidence="1" id="KW-0812">Transmembrane</keyword>
<dbReference type="PROSITE" id="PS00409">
    <property type="entry name" value="PROKAR_NTER_METHYL"/>
    <property type="match status" value="1"/>
</dbReference>
<dbReference type="OrthoDB" id="5296662at2"/>